<reference evidence="6 7" key="1">
    <citation type="submission" date="2012-06" db="EMBL/GenBank/DDBJ databases">
        <title>Complete genome of Terriglobus roseus DSM 18391.</title>
        <authorList>
            <consortium name="US DOE Joint Genome Institute (JGI-PGF)"/>
            <person name="Lucas S."/>
            <person name="Copeland A."/>
            <person name="Lapidus A."/>
            <person name="Glavina del Rio T."/>
            <person name="Dalin E."/>
            <person name="Tice H."/>
            <person name="Bruce D."/>
            <person name="Goodwin L."/>
            <person name="Pitluck S."/>
            <person name="Peters L."/>
            <person name="Mikhailova N."/>
            <person name="Munk A.C.C."/>
            <person name="Kyrpides N."/>
            <person name="Mavromatis K."/>
            <person name="Ivanova N."/>
            <person name="Brettin T."/>
            <person name="Detter J.C."/>
            <person name="Han C."/>
            <person name="Larimer F."/>
            <person name="Land M."/>
            <person name="Hauser L."/>
            <person name="Markowitz V."/>
            <person name="Cheng J.-F."/>
            <person name="Hugenholtz P."/>
            <person name="Woyke T."/>
            <person name="Wu D."/>
            <person name="Brambilla E."/>
            <person name="Klenk H.-P."/>
            <person name="Eisen J.A."/>
        </authorList>
    </citation>
    <scope>NUCLEOTIDE SEQUENCE [LARGE SCALE GENOMIC DNA]</scope>
    <source>
        <strain evidence="7">DSM 18391 / NRRL B-41598 / KBS 63</strain>
    </source>
</reference>
<gene>
    <name evidence="6" type="ordered locus">Terro_4357</name>
</gene>
<dbReference type="Gene3D" id="3.40.50.720">
    <property type="entry name" value="NAD(P)-binding Rossmann-like Domain"/>
    <property type="match status" value="1"/>
</dbReference>
<dbReference type="InterPro" id="IPR036291">
    <property type="entry name" value="NAD(P)-bd_dom_sf"/>
</dbReference>
<dbReference type="OrthoDB" id="9808814at2"/>
<dbReference type="PANTHER" id="PTHR44196">
    <property type="entry name" value="DEHYDROGENASE/REDUCTASE SDR FAMILY MEMBER 7B"/>
    <property type="match status" value="1"/>
</dbReference>
<dbReference type="eggNOG" id="COG4221">
    <property type="taxonomic scope" value="Bacteria"/>
</dbReference>
<dbReference type="KEGG" id="trs:Terro_4357"/>
<comment type="similarity">
    <text evidence="1 3">Belongs to the short-chain dehydrogenases/reductases (SDR) family.</text>
</comment>
<dbReference type="GO" id="GO:0016020">
    <property type="term" value="C:membrane"/>
    <property type="evidence" value="ECO:0007669"/>
    <property type="project" value="TreeGrafter"/>
</dbReference>
<sequence>MSINLKPLSEQVIVITGASSGIGLATAKEAAAQGATLVLASRNEEALKSIVRNLESKGARAIYVVTDVSRRQDLERLAAKAIKTFGGFDTWVNNAGQGLWGKLEEVSDEDHRQLFDTNFWSVVHGSTIALKTLKKRGGALINLGSIASDVALPVQGMYSTTKHAIKGYTSALRRELADEGAPVSVTLIQPAAIATPFAEHAKNYTGVKPKLPSPLYSAESVAQGILSAAETPRRTVHIGGAGKLMTLVEEFAPTLYDLTATMFKNMQLEDEPNQQAGALYEAGEDGRTSGWQGKGRTSTYTAARTHPGVAAAIVGGVGLALCLALLRKK</sequence>
<dbReference type="PANTHER" id="PTHR44196:SF1">
    <property type="entry name" value="DEHYDROGENASE_REDUCTASE SDR FAMILY MEMBER 7B"/>
    <property type="match status" value="1"/>
</dbReference>
<dbReference type="SUPFAM" id="SSF51735">
    <property type="entry name" value="NAD(P)-binding Rossmann-fold domains"/>
    <property type="match status" value="1"/>
</dbReference>
<dbReference type="STRING" id="926566.Terro_4357"/>
<dbReference type="SMART" id="SM00822">
    <property type="entry name" value="PKS_KR"/>
    <property type="match status" value="1"/>
</dbReference>
<dbReference type="PROSITE" id="PS00061">
    <property type="entry name" value="ADH_SHORT"/>
    <property type="match status" value="1"/>
</dbReference>
<evidence type="ECO:0000259" key="5">
    <source>
        <dbReference type="SMART" id="SM00822"/>
    </source>
</evidence>
<accession>I3ZMT6</accession>
<organism evidence="6 7">
    <name type="scientific">Terriglobus roseus (strain DSM 18391 / NRRL B-41598 / KBS 63)</name>
    <dbReference type="NCBI Taxonomy" id="926566"/>
    <lineage>
        <taxon>Bacteria</taxon>
        <taxon>Pseudomonadati</taxon>
        <taxon>Acidobacteriota</taxon>
        <taxon>Terriglobia</taxon>
        <taxon>Terriglobales</taxon>
        <taxon>Acidobacteriaceae</taxon>
        <taxon>Terriglobus</taxon>
    </lineage>
</organism>
<keyword evidence="2" id="KW-0560">Oxidoreductase</keyword>
<dbReference type="PRINTS" id="PR00081">
    <property type="entry name" value="GDHRDH"/>
</dbReference>
<keyword evidence="4" id="KW-0472">Membrane</keyword>
<dbReference type="Pfam" id="PF00106">
    <property type="entry name" value="adh_short"/>
    <property type="match status" value="1"/>
</dbReference>
<evidence type="ECO:0000313" key="6">
    <source>
        <dbReference type="EMBL" id="AFL90554.1"/>
    </source>
</evidence>
<dbReference type="AlphaFoldDB" id="I3ZMT6"/>
<evidence type="ECO:0000256" key="1">
    <source>
        <dbReference type="ARBA" id="ARBA00006484"/>
    </source>
</evidence>
<dbReference type="RefSeq" id="WP_014787814.1">
    <property type="nucleotide sequence ID" value="NC_018014.1"/>
</dbReference>
<evidence type="ECO:0000313" key="7">
    <source>
        <dbReference type="Proteomes" id="UP000006056"/>
    </source>
</evidence>
<dbReference type="InterPro" id="IPR020904">
    <property type="entry name" value="Sc_DH/Rdtase_CS"/>
</dbReference>
<dbReference type="InterPro" id="IPR057326">
    <property type="entry name" value="KR_dom"/>
</dbReference>
<dbReference type="GO" id="GO:0016491">
    <property type="term" value="F:oxidoreductase activity"/>
    <property type="evidence" value="ECO:0007669"/>
    <property type="project" value="UniProtKB-KW"/>
</dbReference>
<feature type="domain" description="Ketoreductase" evidence="5">
    <location>
        <begin position="11"/>
        <end position="196"/>
    </location>
</feature>
<dbReference type="NCBIfam" id="NF005495">
    <property type="entry name" value="PRK07109.1"/>
    <property type="match status" value="1"/>
</dbReference>
<keyword evidence="4" id="KW-0812">Transmembrane</keyword>
<evidence type="ECO:0000256" key="4">
    <source>
        <dbReference type="SAM" id="Phobius"/>
    </source>
</evidence>
<proteinExistence type="inferred from homology"/>
<keyword evidence="4" id="KW-1133">Transmembrane helix</keyword>
<dbReference type="PRINTS" id="PR00080">
    <property type="entry name" value="SDRFAMILY"/>
</dbReference>
<dbReference type="InterPro" id="IPR002347">
    <property type="entry name" value="SDR_fam"/>
</dbReference>
<dbReference type="Proteomes" id="UP000006056">
    <property type="component" value="Chromosome"/>
</dbReference>
<evidence type="ECO:0000256" key="2">
    <source>
        <dbReference type="ARBA" id="ARBA00023002"/>
    </source>
</evidence>
<protein>
    <recommendedName>
        <fullName evidence="5">Ketoreductase domain-containing protein</fullName>
    </recommendedName>
</protein>
<keyword evidence="7" id="KW-1185">Reference proteome</keyword>
<feature type="transmembrane region" description="Helical" evidence="4">
    <location>
        <begin position="308"/>
        <end position="326"/>
    </location>
</feature>
<evidence type="ECO:0000256" key="3">
    <source>
        <dbReference type="RuleBase" id="RU000363"/>
    </source>
</evidence>
<dbReference type="HOGENOM" id="CLU_010194_2_1_0"/>
<dbReference type="EMBL" id="CP003379">
    <property type="protein sequence ID" value="AFL90554.1"/>
    <property type="molecule type" value="Genomic_DNA"/>
</dbReference>
<name>I3ZMT6_TERRK</name>